<evidence type="ECO:0000256" key="2">
    <source>
        <dbReference type="ARBA" id="ARBA00022695"/>
    </source>
</evidence>
<keyword evidence="4" id="KW-0342">GTP-binding</keyword>
<evidence type="ECO:0000256" key="1">
    <source>
        <dbReference type="ARBA" id="ARBA00022679"/>
    </source>
</evidence>
<dbReference type="PANTHER" id="PTHR40392:SF1">
    <property type="entry name" value="2-PHOSPHO-L-LACTATE GUANYLYLTRANSFERASE"/>
    <property type="match status" value="1"/>
</dbReference>
<name>A0A382ACY5_9ZZZZ</name>
<organism evidence="5">
    <name type="scientific">marine metagenome</name>
    <dbReference type="NCBI Taxonomy" id="408172"/>
    <lineage>
        <taxon>unclassified sequences</taxon>
        <taxon>metagenomes</taxon>
        <taxon>ecological metagenomes</taxon>
    </lineage>
</organism>
<reference evidence="5" key="1">
    <citation type="submission" date="2018-05" db="EMBL/GenBank/DDBJ databases">
        <authorList>
            <person name="Lanie J.A."/>
            <person name="Ng W.-L."/>
            <person name="Kazmierczak K.M."/>
            <person name="Andrzejewski T.M."/>
            <person name="Davidsen T.M."/>
            <person name="Wayne K.J."/>
            <person name="Tettelin H."/>
            <person name="Glass J.I."/>
            <person name="Rusch D."/>
            <person name="Podicherti R."/>
            <person name="Tsui H.-C.T."/>
            <person name="Winkler M.E."/>
        </authorList>
    </citation>
    <scope>NUCLEOTIDE SEQUENCE</scope>
</reference>
<evidence type="ECO:0000313" key="5">
    <source>
        <dbReference type="EMBL" id="SVA99420.1"/>
    </source>
</evidence>
<proteinExistence type="predicted"/>
<dbReference type="PANTHER" id="PTHR40392">
    <property type="entry name" value="2-PHOSPHO-L-LACTATE GUANYLYLTRANSFERASE"/>
    <property type="match status" value="1"/>
</dbReference>
<evidence type="ECO:0008006" key="6">
    <source>
        <dbReference type="Google" id="ProtNLM"/>
    </source>
</evidence>
<evidence type="ECO:0000256" key="3">
    <source>
        <dbReference type="ARBA" id="ARBA00022741"/>
    </source>
</evidence>
<gene>
    <name evidence="5" type="ORF">METZ01_LOCUS152274</name>
</gene>
<dbReference type="EMBL" id="UINC01024884">
    <property type="protein sequence ID" value="SVA99420.1"/>
    <property type="molecule type" value="Genomic_DNA"/>
</dbReference>
<keyword evidence="2" id="KW-0548">Nucleotidyltransferase</keyword>
<dbReference type="SUPFAM" id="SSF53448">
    <property type="entry name" value="Nucleotide-diphospho-sugar transferases"/>
    <property type="match status" value="1"/>
</dbReference>
<dbReference type="Pfam" id="PF01983">
    <property type="entry name" value="CofC"/>
    <property type="match status" value="1"/>
</dbReference>
<dbReference type="InterPro" id="IPR029044">
    <property type="entry name" value="Nucleotide-diphossugar_trans"/>
</dbReference>
<dbReference type="GO" id="GO:0005525">
    <property type="term" value="F:GTP binding"/>
    <property type="evidence" value="ECO:0007669"/>
    <property type="project" value="UniProtKB-KW"/>
</dbReference>
<dbReference type="InterPro" id="IPR002835">
    <property type="entry name" value="CofC"/>
</dbReference>
<sequence>MLEDLLITLSTLSSCTVWVLASNTKVFQVAQRCGVRIIKEHESQGYNQAVAFGFKHFPGEPVAVIPGDVPLASAAEILQLIKPTHNPEELVRLAPDREKKGTNGLFLSQVHLMESGFGVRSYDGYLRTAKAKGIGVEKVFSTGLALDIDTPADLEQLFRQTQEGETIKFLKQLGRHFGPQFLNQGAA</sequence>
<dbReference type="GO" id="GO:0043814">
    <property type="term" value="F:phospholactate guanylyltransferase activity"/>
    <property type="evidence" value="ECO:0007669"/>
    <property type="project" value="InterPro"/>
</dbReference>
<keyword evidence="1" id="KW-0808">Transferase</keyword>
<protein>
    <recommendedName>
        <fullName evidence="6">MobA-like NTP transferase domain-containing protein</fullName>
    </recommendedName>
</protein>
<accession>A0A382ACY5</accession>
<dbReference type="AlphaFoldDB" id="A0A382ACY5"/>
<dbReference type="Gene3D" id="3.90.550.10">
    <property type="entry name" value="Spore Coat Polysaccharide Biosynthesis Protein SpsA, Chain A"/>
    <property type="match status" value="1"/>
</dbReference>
<evidence type="ECO:0000256" key="4">
    <source>
        <dbReference type="ARBA" id="ARBA00023134"/>
    </source>
</evidence>
<keyword evidence="3" id="KW-0547">Nucleotide-binding</keyword>